<dbReference type="PROSITE" id="PS51007">
    <property type="entry name" value="CYTC"/>
    <property type="match status" value="1"/>
</dbReference>
<dbReference type="OrthoDB" id="9808603at2"/>
<evidence type="ECO:0000259" key="6">
    <source>
        <dbReference type="PROSITE" id="PS51007"/>
    </source>
</evidence>
<dbReference type="InterPro" id="IPR036909">
    <property type="entry name" value="Cyt_c-like_dom_sf"/>
</dbReference>
<feature type="domain" description="Cytochrome c" evidence="6">
    <location>
        <begin position="1"/>
        <end position="95"/>
    </location>
</feature>
<dbReference type="EMBL" id="AVFL01000024">
    <property type="protein sequence ID" value="EWY37651.1"/>
    <property type="molecule type" value="Genomic_DNA"/>
</dbReference>
<comment type="caution">
    <text evidence="7">The sequence shown here is derived from an EMBL/GenBank/DDBJ whole genome shotgun (WGS) entry which is preliminary data.</text>
</comment>
<dbReference type="RefSeq" id="WP_037458446.1">
    <property type="nucleotide sequence ID" value="NZ_AVFL01000024.1"/>
</dbReference>
<name>W9GYJ5_9PROT</name>
<evidence type="ECO:0000256" key="1">
    <source>
        <dbReference type="ARBA" id="ARBA00022617"/>
    </source>
</evidence>
<dbReference type="AlphaFoldDB" id="W9GYJ5"/>
<dbReference type="STRING" id="1385369.N825_16500"/>
<gene>
    <name evidence="7" type="ORF">N825_16500</name>
</gene>
<dbReference type="GO" id="GO:0046872">
    <property type="term" value="F:metal ion binding"/>
    <property type="evidence" value="ECO:0007669"/>
    <property type="project" value="UniProtKB-KW"/>
</dbReference>
<dbReference type="GO" id="GO:0020037">
    <property type="term" value="F:heme binding"/>
    <property type="evidence" value="ECO:0007669"/>
    <property type="project" value="InterPro"/>
</dbReference>
<dbReference type="InterPro" id="IPR009056">
    <property type="entry name" value="Cyt_c-like_dom"/>
</dbReference>
<dbReference type="Gene3D" id="1.10.760.10">
    <property type="entry name" value="Cytochrome c-like domain"/>
    <property type="match status" value="1"/>
</dbReference>
<keyword evidence="1 4" id="KW-0349">Heme</keyword>
<evidence type="ECO:0000256" key="4">
    <source>
        <dbReference type="PROSITE-ProRule" id="PRU00433"/>
    </source>
</evidence>
<sequence length="95" mass="9567">MRRLAILACVMVAATPIVHAAEAPPGASACSGCHAPRGGASGGIPPIAAKSADEITATMLAYQAGEGEPTVMNRIAKGFTEPEIRAIAAWLVAGR</sequence>
<keyword evidence="2 4" id="KW-0479">Metal-binding</keyword>
<keyword evidence="3 4" id="KW-0408">Iron</keyword>
<dbReference type="GO" id="GO:0009055">
    <property type="term" value="F:electron transfer activity"/>
    <property type="evidence" value="ECO:0007669"/>
    <property type="project" value="InterPro"/>
</dbReference>
<evidence type="ECO:0000256" key="5">
    <source>
        <dbReference type="SAM" id="SignalP"/>
    </source>
</evidence>
<accession>W9GYJ5</accession>
<keyword evidence="5" id="KW-0732">Signal</keyword>
<proteinExistence type="predicted"/>
<feature type="signal peptide" evidence="5">
    <location>
        <begin position="1"/>
        <end position="20"/>
    </location>
</feature>
<evidence type="ECO:0000313" key="8">
    <source>
        <dbReference type="Proteomes" id="UP000019486"/>
    </source>
</evidence>
<protein>
    <recommendedName>
        <fullName evidence="6">Cytochrome c domain-containing protein</fullName>
    </recommendedName>
</protein>
<keyword evidence="8" id="KW-1185">Reference proteome</keyword>
<evidence type="ECO:0000256" key="2">
    <source>
        <dbReference type="ARBA" id="ARBA00022723"/>
    </source>
</evidence>
<dbReference type="Proteomes" id="UP000019486">
    <property type="component" value="Unassembled WGS sequence"/>
</dbReference>
<organism evidence="7 8">
    <name type="scientific">Skermanella stibiiresistens SB22</name>
    <dbReference type="NCBI Taxonomy" id="1385369"/>
    <lineage>
        <taxon>Bacteria</taxon>
        <taxon>Pseudomonadati</taxon>
        <taxon>Pseudomonadota</taxon>
        <taxon>Alphaproteobacteria</taxon>
        <taxon>Rhodospirillales</taxon>
        <taxon>Azospirillaceae</taxon>
        <taxon>Skermanella</taxon>
    </lineage>
</organism>
<evidence type="ECO:0000256" key="3">
    <source>
        <dbReference type="ARBA" id="ARBA00023004"/>
    </source>
</evidence>
<reference evidence="7 8" key="1">
    <citation type="submission" date="2013-08" db="EMBL/GenBank/DDBJ databases">
        <title>The genome sequence of Skermanella stibiiresistens.</title>
        <authorList>
            <person name="Zhu W."/>
            <person name="Wang G."/>
        </authorList>
    </citation>
    <scope>NUCLEOTIDE SEQUENCE [LARGE SCALE GENOMIC DNA]</scope>
    <source>
        <strain evidence="7 8">SB22</strain>
    </source>
</reference>
<dbReference type="SUPFAM" id="SSF46626">
    <property type="entry name" value="Cytochrome c"/>
    <property type="match status" value="1"/>
</dbReference>
<evidence type="ECO:0000313" key="7">
    <source>
        <dbReference type="EMBL" id="EWY37651.1"/>
    </source>
</evidence>
<feature type="chain" id="PRO_5004924803" description="Cytochrome c domain-containing protein" evidence="5">
    <location>
        <begin position="21"/>
        <end position="95"/>
    </location>
</feature>